<organism evidence="2 3">
    <name type="scientific">Streptomyces kasugaensis</name>
    <dbReference type="NCBI Taxonomy" id="1946"/>
    <lineage>
        <taxon>Bacteria</taxon>
        <taxon>Bacillati</taxon>
        <taxon>Actinomycetota</taxon>
        <taxon>Actinomycetes</taxon>
        <taxon>Kitasatosporales</taxon>
        <taxon>Streptomycetaceae</taxon>
        <taxon>Streptomyces</taxon>
    </lineage>
</organism>
<dbReference type="Pfam" id="PF17914">
    <property type="entry name" value="HopA1"/>
    <property type="match status" value="1"/>
</dbReference>
<evidence type="ECO:0000256" key="1">
    <source>
        <dbReference type="SAM" id="MobiDB-lite"/>
    </source>
</evidence>
<dbReference type="InterPro" id="IPR040871">
    <property type="entry name" value="HopA1"/>
</dbReference>
<keyword evidence="3" id="KW-1185">Reference proteome</keyword>
<sequence>MSDVSVSRALLDAAGRVQVAADRSGATVGGRQIEAETPRELRRLLSDALYHELHAGLTMEEGALPFRLRDAAFEAELAEGVPHRETTARGLVRVAGDQAHVVELGGLLVRVPAERVRAEGPVAAGSVVDVVNTSMRPGLSPGFFLVEGTRPHRSADLLRVYLHIAEWSAARPVWQAVLGHLETHRLTYRAKVISSKLLYPRRDALVVYLDERDRHAAADIADVVGGLPGIGEETSVFTHRLRPGVAMAWEPRDSSPGMDSLSFGQHRASVLAKALVETADAPDSLAGVLHGHLVAANIDPADPSRNLNSPDINLNSPDTREAGQAPS</sequence>
<reference evidence="2 3" key="1">
    <citation type="submission" date="2019-02" db="EMBL/GenBank/DDBJ databases">
        <title>Draft Genome Sequence of Streptomyces sp. AM-2504, identified by 16S rRNA comparative analysis as a Streptomyces Kasugaensis strain.</title>
        <authorList>
            <person name="Napolioni V."/>
            <person name="Giuliodori A.M."/>
            <person name="Spurio R."/>
            <person name="Fabbretti A."/>
        </authorList>
    </citation>
    <scope>NUCLEOTIDE SEQUENCE [LARGE SCALE GENOMIC DNA]</scope>
    <source>
        <strain evidence="2 3">AM-2504</strain>
    </source>
</reference>
<proteinExistence type="predicted"/>
<dbReference type="EMBL" id="SIXH01000054">
    <property type="protein sequence ID" value="TBO60070.1"/>
    <property type="molecule type" value="Genomic_DNA"/>
</dbReference>
<accession>A0A4Q9I0F7</accession>
<feature type="compositionally biased region" description="Polar residues" evidence="1">
    <location>
        <begin position="305"/>
        <end position="317"/>
    </location>
</feature>
<feature type="region of interest" description="Disordered" evidence="1">
    <location>
        <begin position="298"/>
        <end position="327"/>
    </location>
</feature>
<evidence type="ECO:0000313" key="2">
    <source>
        <dbReference type="EMBL" id="TBO60070.1"/>
    </source>
</evidence>
<gene>
    <name evidence="2" type="ORF">EYS09_08780</name>
</gene>
<protein>
    <submittedName>
        <fullName evidence="2">Uncharacterized protein</fullName>
    </submittedName>
</protein>
<comment type="caution">
    <text evidence="2">The sequence shown here is derived from an EMBL/GenBank/DDBJ whole genome shotgun (WGS) entry which is preliminary data.</text>
</comment>
<dbReference type="Proteomes" id="UP000292452">
    <property type="component" value="Unassembled WGS sequence"/>
</dbReference>
<dbReference type="AlphaFoldDB" id="A0A4Q9I0F7"/>
<evidence type="ECO:0000313" key="3">
    <source>
        <dbReference type="Proteomes" id="UP000292452"/>
    </source>
</evidence>
<name>A0A4Q9I0F7_STRKA</name>
<dbReference type="RefSeq" id="WP_131122798.1">
    <property type="nucleotide sequence ID" value="NZ_SIXH01000054.1"/>
</dbReference>